<reference evidence="2 3" key="1">
    <citation type="submission" date="2024-03" db="EMBL/GenBank/DDBJ databases">
        <title>Novel species of the genus Variovorax.</title>
        <authorList>
            <person name="Liu Q."/>
            <person name="Xin Y.-H."/>
        </authorList>
    </citation>
    <scope>NUCLEOTIDE SEQUENCE [LARGE SCALE GENOMIC DNA]</scope>
    <source>
        <strain evidence="2 3">KACC 18901</strain>
    </source>
</reference>
<dbReference type="EMBL" id="JBBKZS010000005">
    <property type="protein sequence ID" value="MEJ8855834.1"/>
    <property type="molecule type" value="Genomic_DNA"/>
</dbReference>
<proteinExistence type="predicted"/>
<name>A0ABU8X848_9BURK</name>
<evidence type="ECO:0000256" key="1">
    <source>
        <dbReference type="SAM" id="MobiDB-lite"/>
    </source>
</evidence>
<protein>
    <submittedName>
        <fullName evidence="2">Uncharacterized protein</fullName>
    </submittedName>
</protein>
<dbReference type="SUPFAM" id="SSF101447">
    <property type="entry name" value="Formin homology 2 domain (FH2 domain)"/>
    <property type="match status" value="1"/>
</dbReference>
<evidence type="ECO:0000313" key="3">
    <source>
        <dbReference type="Proteomes" id="UP001367030"/>
    </source>
</evidence>
<dbReference type="RefSeq" id="WP_340335910.1">
    <property type="nucleotide sequence ID" value="NZ_JBBKZS010000005.1"/>
</dbReference>
<gene>
    <name evidence="2" type="ORF">WKW79_14720</name>
</gene>
<sequence length="328" mass="33337">MAPAPVAEVPAPVAKAPAPVAEAPTPDNGASAPAPAPAPDNGGSAPAPAPAPDTGGSAPAPAPAPGDGGSTPPPPPPPPPPPAPAAPKTWKDADCSHTGANLPACSSDFSDNAARVTVVTESGNPAIELRATAAPMASNNSANNGIKGNKAVYGLNFLHQVKLSELTDASFKMKLGTTVPETTMVDSYLTVTISLNCDGLTWYNLLTYPSEMQTTGPDVDGYTTYALTPGGTQWRRSGANPLLGPDNAILLNAAYGDKSLGGPLSLEALITAYPKACIYNFGNPNANNTNPPGPSLTPAAVFNLSDKNNVVDKLYWIKDLKIGPVTVF</sequence>
<organism evidence="2 3">
    <name type="scientific">Variovorax robiniae</name>
    <dbReference type="NCBI Taxonomy" id="1836199"/>
    <lineage>
        <taxon>Bacteria</taxon>
        <taxon>Pseudomonadati</taxon>
        <taxon>Pseudomonadota</taxon>
        <taxon>Betaproteobacteria</taxon>
        <taxon>Burkholderiales</taxon>
        <taxon>Comamonadaceae</taxon>
        <taxon>Variovorax</taxon>
    </lineage>
</organism>
<evidence type="ECO:0000313" key="2">
    <source>
        <dbReference type="EMBL" id="MEJ8855834.1"/>
    </source>
</evidence>
<dbReference type="Proteomes" id="UP001367030">
    <property type="component" value="Unassembled WGS sequence"/>
</dbReference>
<feature type="region of interest" description="Disordered" evidence="1">
    <location>
        <begin position="1"/>
        <end position="95"/>
    </location>
</feature>
<feature type="compositionally biased region" description="Pro residues" evidence="1">
    <location>
        <begin position="71"/>
        <end position="85"/>
    </location>
</feature>
<feature type="compositionally biased region" description="Low complexity" evidence="1">
    <location>
        <begin position="1"/>
        <end position="59"/>
    </location>
</feature>
<keyword evidence="3" id="KW-1185">Reference proteome</keyword>
<comment type="caution">
    <text evidence="2">The sequence shown here is derived from an EMBL/GenBank/DDBJ whole genome shotgun (WGS) entry which is preliminary data.</text>
</comment>
<accession>A0ABU8X848</accession>